<dbReference type="Proteomes" id="UP000253850">
    <property type="component" value="Chromosome"/>
</dbReference>
<dbReference type="PANTHER" id="PTHR34138">
    <property type="entry name" value="CELL SHAPE-DETERMINING PROTEIN MREC"/>
    <property type="match status" value="1"/>
</dbReference>
<dbReference type="InterPro" id="IPR055342">
    <property type="entry name" value="MreC_beta-barrel_core"/>
</dbReference>
<dbReference type="GO" id="GO:0008360">
    <property type="term" value="P:regulation of cell shape"/>
    <property type="evidence" value="ECO:0007669"/>
    <property type="project" value="InterPro"/>
</dbReference>
<name>A0AAX2AB37_9BACT</name>
<evidence type="ECO:0000313" key="2">
    <source>
        <dbReference type="EMBL" id="AXH13512.1"/>
    </source>
</evidence>
<dbReference type="KEGG" id="hbv:ABIV_2541"/>
<accession>A0AAX2AB37</accession>
<gene>
    <name evidence="2" type="primary">mreC</name>
    <name evidence="2" type="ORF">ABIV_2541</name>
    <name evidence="3" type="ORF">CRV05_05790</name>
</gene>
<dbReference type="EMBL" id="CP031217">
    <property type="protein sequence ID" value="AXH13512.1"/>
    <property type="molecule type" value="Genomic_DNA"/>
</dbReference>
<reference evidence="2 4" key="2">
    <citation type="submission" date="2018-07" db="EMBL/GenBank/DDBJ databases">
        <title>Complete genome of the Arcobacter bivalviorum type strain LMG 26154.</title>
        <authorList>
            <person name="Miller W.G."/>
            <person name="Yee E."/>
            <person name="Bono J.L."/>
        </authorList>
    </citation>
    <scope>NUCLEOTIDE SEQUENCE [LARGE SCALE GENOMIC DNA]</scope>
    <source>
        <strain evidence="2 4">LMG 26154</strain>
    </source>
</reference>
<dbReference type="AlphaFoldDB" id="A0AAX2AB37"/>
<dbReference type="RefSeq" id="WP_114840293.1">
    <property type="nucleotide sequence ID" value="NZ_CP031217.1"/>
</dbReference>
<protein>
    <submittedName>
        <fullName evidence="3">Rod shape-determining protein MreC</fullName>
    </submittedName>
</protein>
<reference evidence="3 5" key="1">
    <citation type="submission" date="2017-10" db="EMBL/GenBank/DDBJ databases">
        <title>Genomics of the genus Arcobacter.</title>
        <authorList>
            <person name="Perez-Cataluna A."/>
            <person name="Figueras M.J."/>
        </authorList>
    </citation>
    <scope>NUCLEOTIDE SEQUENCE [LARGE SCALE GENOMIC DNA]</scope>
    <source>
        <strain evidence="3 5">CECT 7835</strain>
    </source>
</reference>
<dbReference type="EMBL" id="PDKM01000003">
    <property type="protein sequence ID" value="RXK09891.1"/>
    <property type="molecule type" value="Genomic_DNA"/>
</dbReference>
<dbReference type="Pfam" id="PF04085">
    <property type="entry name" value="MreC"/>
    <property type="match status" value="1"/>
</dbReference>
<dbReference type="NCBIfam" id="NF010507">
    <property type="entry name" value="PRK13922.10-6"/>
    <property type="match status" value="1"/>
</dbReference>
<evidence type="ECO:0000313" key="3">
    <source>
        <dbReference type="EMBL" id="RXK09891.1"/>
    </source>
</evidence>
<sequence>MNKFLFFLLFIAVSLGYIFEIDQLIARNFNPLTTLKKVYVNNAAKLQNNIERYFNQAATIAKLQTENATLKNYKELYLASNNELHSVLEAIDANKKTEDDIKFTKVLSYVKFDDFTKVWIDYKKEDDSILGVISNGFAAGIVVNQDGKAKALLNGNDKCNYSIFVGEEKAPGIIHKSKNRHNLVAKYIPIWYNIKIGDEVITSGMDNIFFEGLKVGKVVKIKKMQDMQKVEIEPYAKVLRQKYFFVYKNKELKEEPIKEEKSETSNKKP</sequence>
<keyword evidence="5" id="KW-1185">Reference proteome</keyword>
<dbReference type="PANTHER" id="PTHR34138:SF1">
    <property type="entry name" value="CELL SHAPE-DETERMINING PROTEIN MREC"/>
    <property type="match status" value="1"/>
</dbReference>
<dbReference type="Proteomes" id="UP000289193">
    <property type="component" value="Unassembled WGS sequence"/>
</dbReference>
<organism evidence="3 5">
    <name type="scientific">Halarcobacter bivalviorum</name>
    <dbReference type="NCBI Taxonomy" id="663364"/>
    <lineage>
        <taxon>Bacteria</taxon>
        <taxon>Pseudomonadati</taxon>
        <taxon>Campylobacterota</taxon>
        <taxon>Epsilonproteobacteria</taxon>
        <taxon>Campylobacterales</taxon>
        <taxon>Arcobacteraceae</taxon>
        <taxon>Halarcobacter</taxon>
    </lineage>
</organism>
<proteinExistence type="predicted"/>
<dbReference type="InterPro" id="IPR042175">
    <property type="entry name" value="Cell/Rod_MreC_2"/>
</dbReference>
<feature type="domain" description="Rod shape-determining protein MreC beta-barrel core" evidence="1">
    <location>
        <begin position="132"/>
        <end position="247"/>
    </location>
</feature>
<evidence type="ECO:0000313" key="5">
    <source>
        <dbReference type="Proteomes" id="UP000289193"/>
    </source>
</evidence>
<dbReference type="GO" id="GO:0005886">
    <property type="term" value="C:plasma membrane"/>
    <property type="evidence" value="ECO:0007669"/>
    <property type="project" value="TreeGrafter"/>
</dbReference>
<evidence type="ECO:0000313" key="4">
    <source>
        <dbReference type="Proteomes" id="UP000253850"/>
    </source>
</evidence>
<evidence type="ECO:0000259" key="1">
    <source>
        <dbReference type="Pfam" id="PF04085"/>
    </source>
</evidence>
<dbReference type="InterPro" id="IPR007221">
    <property type="entry name" value="MreC"/>
</dbReference>
<dbReference type="Gene3D" id="2.40.10.350">
    <property type="entry name" value="Rod shape-determining protein MreC, domain 2"/>
    <property type="match status" value="1"/>
</dbReference>